<gene>
    <name evidence="1" type="ORF">DM826_07525</name>
</gene>
<proteinExistence type="predicted"/>
<keyword evidence="2" id="KW-1185">Reference proteome</keyword>
<dbReference type="EMBL" id="QKNY01000011">
    <property type="protein sequence ID" value="RJX42987.1"/>
    <property type="molecule type" value="Genomic_DNA"/>
</dbReference>
<dbReference type="OrthoDB" id="338386at2157"/>
<reference evidence="1 2" key="1">
    <citation type="submission" date="2018-06" db="EMBL/GenBank/DDBJ databases">
        <title>Halonotius sp. F13-13 a new haloarchaeeon isolated from a solar saltern from Isla Cristina, Huelva, Spain.</title>
        <authorList>
            <person name="Duran-Viseras A."/>
            <person name="Sanchez-Porro C."/>
            <person name="Ventosa A."/>
        </authorList>
    </citation>
    <scope>NUCLEOTIDE SEQUENCE [LARGE SCALE GENOMIC DNA]</scope>
    <source>
        <strain evidence="1 2">F13-13</strain>
    </source>
</reference>
<evidence type="ECO:0000313" key="1">
    <source>
        <dbReference type="EMBL" id="RJX42987.1"/>
    </source>
</evidence>
<dbReference type="AlphaFoldDB" id="A0A3A6PXJ7"/>
<evidence type="ECO:0000313" key="2">
    <source>
        <dbReference type="Proteomes" id="UP000276588"/>
    </source>
</evidence>
<comment type="caution">
    <text evidence="1">The sequence shown here is derived from an EMBL/GenBank/DDBJ whole genome shotgun (WGS) entry which is preliminary data.</text>
</comment>
<dbReference type="RefSeq" id="WP_120102796.1">
    <property type="nucleotide sequence ID" value="NZ_QKNY01000011.1"/>
</dbReference>
<name>A0A3A6PXJ7_9EURY</name>
<sequence length="122" mass="12938">MSNEHTTTAVSVVVTDAPAGVRKYTARVACDAAGEAVIEAVEPGLLERYFEVVDGGTGSAFVRARAVDMTGEAGSLTDPASLFTIRFSEAVPAESITLTFETIQDHTEETIPDEAVRFDAIE</sequence>
<protein>
    <submittedName>
        <fullName evidence="1">Uncharacterized protein</fullName>
    </submittedName>
</protein>
<organism evidence="1 2">
    <name type="scientific">Halonotius aquaticus</name>
    <dbReference type="NCBI Taxonomy" id="2216978"/>
    <lineage>
        <taxon>Archaea</taxon>
        <taxon>Methanobacteriati</taxon>
        <taxon>Methanobacteriota</taxon>
        <taxon>Stenosarchaea group</taxon>
        <taxon>Halobacteria</taxon>
        <taxon>Halobacteriales</taxon>
        <taxon>Haloferacaceae</taxon>
        <taxon>Halonotius</taxon>
    </lineage>
</organism>
<accession>A0A3A6PXJ7</accession>
<dbReference type="Proteomes" id="UP000276588">
    <property type="component" value="Unassembled WGS sequence"/>
</dbReference>